<evidence type="ECO:0000313" key="3">
    <source>
        <dbReference type="Proteomes" id="UP000034883"/>
    </source>
</evidence>
<dbReference type="OrthoDB" id="5511309at2"/>
<evidence type="ECO:0000313" key="2">
    <source>
        <dbReference type="EMBL" id="AKF10494.1"/>
    </source>
</evidence>
<feature type="region of interest" description="Disordered" evidence="1">
    <location>
        <begin position="245"/>
        <end position="281"/>
    </location>
</feature>
<organism evidence="2 3">
    <name type="scientific">Sandaracinus amylolyticus</name>
    <dbReference type="NCBI Taxonomy" id="927083"/>
    <lineage>
        <taxon>Bacteria</taxon>
        <taxon>Pseudomonadati</taxon>
        <taxon>Myxococcota</taxon>
        <taxon>Polyangia</taxon>
        <taxon>Polyangiales</taxon>
        <taxon>Sandaracinaceae</taxon>
        <taxon>Sandaracinus</taxon>
    </lineage>
</organism>
<protein>
    <submittedName>
        <fullName evidence="2">Uncharacterized protein</fullName>
    </submittedName>
</protein>
<reference evidence="2 3" key="1">
    <citation type="submission" date="2015-03" db="EMBL/GenBank/DDBJ databases">
        <title>Genome assembly of Sandaracinus amylolyticus DSM 53668.</title>
        <authorList>
            <person name="Sharma G."/>
            <person name="Subramanian S."/>
        </authorList>
    </citation>
    <scope>NUCLEOTIDE SEQUENCE [LARGE SCALE GENOMIC DNA]</scope>
    <source>
        <strain evidence="2 3">DSM 53668</strain>
    </source>
</reference>
<accession>A0A0F6SHI3</accession>
<dbReference type="EMBL" id="CP011125">
    <property type="protein sequence ID" value="AKF10494.1"/>
    <property type="molecule type" value="Genomic_DNA"/>
</dbReference>
<sequence>MPVRPDSHPDAPSLKAALDSKRDLLERMPEPEIFRTHRLDAATAAGVVIGSLPRIAQHRDAIAAQFGREGAGFLDDLPIVARATLQANVELTASDAMSDLADMAADVAEEHKLVFTDAEALANRKLLDRSRVETGRPVQGYRTVATSTLVIVSLFREHWSAVRNKTPLTREDLDRVEKKAELLLQRLDEREQGSTRLPAAELRTRAISLLVSTYGEVRRMITYVRWWDEDADTIAPSLWSGRRRGSRNEVVVEPTDPTEPETPVTPIPTPGPMNGDGPFTS</sequence>
<dbReference type="KEGG" id="samy:DB32_007643"/>
<dbReference type="AlphaFoldDB" id="A0A0F6SHI3"/>
<dbReference type="Proteomes" id="UP000034883">
    <property type="component" value="Chromosome"/>
</dbReference>
<dbReference type="RefSeq" id="WP_053237458.1">
    <property type="nucleotide sequence ID" value="NZ_CP011125.1"/>
</dbReference>
<proteinExistence type="predicted"/>
<evidence type="ECO:0000256" key="1">
    <source>
        <dbReference type="SAM" id="MobiDB-lite"/>
    </source>
</evidence>
<gene>
    <name evidence="2" type="ORF">DB32_007643</name>
</gene>
<keyword evidence="3" id="KW-1185">Reference proteome</keyword>
<name>A0A0F6SHI3_9BACT</name>